<gene>
    <name evidence="1" type="ORF">MILVUS5_LOCUS38765</name>
</gene>
<reference evidence="1" key="1">
    <citation type="submission" date="2023-10" db="EMBL/GenBank/DDBJ databases">
        <authorList>
            <person name="Rodriguez Cubillos JULIANA M."/>
            <person name="De Vega J."/>
        </authorList>
    </citation>
    <scope>NUCLEOTIDE SEQUENCE</scope>
</reference>
<sequence length="100" mass="11438">MNLQASGSTFKLRLTFILHSTLGYIIWELGCFFKIHSASPSSLSGCKLPKRYWCEKGRCCDYLFVDANGTSYHNACLCSHWCCSFGTTINDLRHSRYCHQ</sequence>
<evidence type="ECO:0000313" key="2">
    <source>
        <dbReference type="Proteomes" id="UP001177021"/>
    </source>
</evidence>
<dbReference type="EMBL" id="CASHSV030000716">
    <property type="protein sequence ID" value="CAJ2675855.1"/>
    <property type="molecule type" value="Genomic_DNA"/>
</dbReference>
<dbReference type="Proteomes" id="UP001177021">
    <property type="component" value="Unassembled WGS sequence"/>
</dbReference>
<comment type="caution">
    <text evidence="1">The sequence shown here is derived from an EMBL/GenBank/DDBJ whole genome shotgun (WGS) entry which is preliminary data.</text>
</comment>
<protein>
    <submittedName>
        <fullName evidence="1">Uncharacterized protein</fullName>
    </submittedName>
</protein>
<accession>A0ACB0M2D9</accession>
<evidence type="ECO:0000313" key="1">
    <source>
        <dbReference type="EMBL" id="CAJ2675855.1"/>
    </source>
</evidence>
<keyword evidence="2" id="KW-1185">Reference proteome</keyword>
<proteinExistence type="predicted"/>
<name>A0ACB0M2D9_TRIPR</name>
<organism evidence="1 2">
    <name type="scientific">Trifolium pratense</name>
    <name type="common">Red clover</name>
    <dbReference type="NCBI Taxonomy" id="57577"/>
    <lineage>
        <taxon>Eukaryota</taxon>
        <taxon>Viridiplantae</taxon>
        <taxon>Streptophyta</taxon>
        <taxon>Embryophyta</taxon>
        <taxon>Tracheophyta</taxon>
        <taxon>Spermatophyta</taxon>
        <taxon>Magnoliopsida</taxon>
        <taxon>eudicotyledons</taxon>
        <taxon>Gunneridae</taxon>
        <taxon>Pentapetalae</taxon>
        <taxon>rosids</taxon>
        <taxon>fabids</taxon>
        <taxon>Fabales</taxon>
        <taxon>Fabaceae</taxon>
        <taxon>Papilionoideae</taxon>
        <taxon>50 kb inversion clade</taxon>
        <taxon>NPAAA clade</taxon>
        <taxon>Hologalegina</taxon>
        <taxon>IRL clade</taxon>
        <taxon>Trifolieae</taxon>
        <taxon>Trifolium</taxon>
    </lineage>
</organism>